<name>A0A852TLE4_9BACI</name>
<proteinExistence type="predicted"/>
<reference evidence="2" key="2">
    <citation type="submission" date="2020-08" db="EMBL/GenBank/DDBJ databases">
        <title>The Agave Microbiome: Exploring the role of microbial communities in plant adaptations to desert environments.</title>
        <authorList>
            <person name="Partida-Martinez L.P."/>
        </authorList>
    </citation>
    <scope>NUCLEOTIDE SEQUENCE [LARGE SCALE GENOMIC DNA]</scope>
    <source>
        <strain evidence="2">AT2.8</strain>
    </source>
</reference>
<evidence type="ECO:0000313" key="1">
    <source>
        <dbReference type="EMBL" id="NYE08981.1"/>
    </source>
</evidence>
<gene>
    <name evidence="1" type="ORF">F4694_005838</name>
</gene>
<comment type="caution">
    <text evidence="1">The sequence shown here is derived from an EMBL/GenBank/DDBJ whole genome shotgun (WGS) entry which is preliminary data.</text>
</comment>
<dbReference type="Proteomes" id="UP000548423">
    <property type="component" value="Unassembled WGS sequence"/>
</dbReference>
<sequence>MLTLDEKRKILNSFEELREKEDKLGRFFYYYDKSPSRKKIFAREFVNSGNGYVFRKFLPEYKEVLYQDGSVCVKDFSSKELQDIVRKSINSLNNRR</sequence>
<accession>A0A852TLE4</accession>
<evidence type="ECO:0000313" key="2">
    <source>
        <dbReference type="Proteomes" id="UP000548423"/>
    </source>
</evidence>
<dbReference type="EMBL" id="JACCBX010000017">
    <property type="protein sequence ID" value="NYE08981.1"/>
    <property type="molecule type" value="Genomic_DNA"/>
</dbReference>
<reference evidence="2" key="1">
    <citation type="submission" date="2020-07" db="EMBL/GenBank/DDBJ databases">
        <authorList>
            <person name="Partida-Martinez L."/>
            <person name="Huntemann M."/>
            <person name="Clum A."/>
            <person name="Wang J."/>
            <person name="Palaniappan K."/>
            <person name="Ritter S."/>
            <person name="Chen I.-M."/>
            <person name="Stamatis D."/>
            <person name="Reddy T."/>
            <person name="O'Malley R."/>
            <person name="Daum C."/>
            <person name="Shapiro N."/>
            <person name="Ivanova N."/>
            <person name="Kyrpides N."/>
            <person name="Woyke T."/>
        </authorList>
    </citation>
    <scope>NUCLEOTIDE SEQUENCE [LARGE SCALE GENOMIC DNA]</scope>
    <source>
        <strain evidence="2">AT2.8</strain>
    </source>
</reference>
<organism evidence="1 2">
    <name type="scientific">Neobacillus niacini</name>
    <dbReference type="NCBI Taxonomy" id="86668"/>
    <lineage>
        <taxon>Bacteria</taxon>
        <taxon>Bacillati</taxon>
        <taxon>Bacillota</taxon>
        <taxon>Bacilli</taxon>
        <taxon>Bacillales</taxon>
        <taxon>Bacillaceae</taxon>
        <taxon>Neobacillus</taxon>
    </lineage>
</organism>
<dbReference type="AlphaFoldDB" id="A0A852TLE4"/>
<protein>
    <submittedName>
        <fullName evidence="1">Uncharacterized protein</fullName>
    </submittedName>
</protein>